<dbReference type="GO" id="GO:0008270">
    <property type="term" value="F:zinc ion binding"/>
    <property type="evidence" value="ECO:0007669"/>
    <property type="project" value="UniProtKB-UniRule"/>
</dbReference>
<keyword evidence="1" id="KW-0479">Metal-binding</keyword>
<dbReference type="SUPFAM" id="SSF57716">
    <property type="entry name" value="Glucocorticoid receptor-like (DNA-binding domain)"/>
    <property type="match status" value="1"/>
</dbReference>
<feature type="binding site" evidence="1">
    <location>
        <position position="26"/>
    </location>
    <ligand>
        <name>Zn(2+)</name>
        <dbReference type="ChEBI" id="CHEBI:29105"/>
    </ligand>
</feature>
<gene>
    <name evidence="1 3" type="primary">yacG</name>
    <name evidence="3" type="ORF">EWE75_20215</name>
</gene>
<evidence type="ECO:0000313" key="4">
    <source>
        <dbReference type="Proteomes" id="UP000292085"/>
    </source>
</evidence>
<dbReference type="OrthoDB" id="9809663at2"/>
<name>A0A4Q6XWX8_9SPHN</name>
<feature type="region of interest" description="Disordered" evidence="2">
    <location>
        <begin position="45"/>
        <end position="67"/>
    </location>
</feature>
<accession>A0A4Q6XWX8</accession>
<comment type="cofactor">
    <cofactor evidence="1">
        <name>Zn(2+)</name>
        <dbReference type="ChEBI" id="CHEBI:29105"/>
    </cofactor>
    <text evidence="1">Binds 1 zinc ion.</text>
</comment>
<comment type="similarity">
    <text evidence="1">Belongs to the DNA gyrase inhibitor YacG family.</text>
</comment>
<dbReference type="Pfam" id="PF03884">
    <property type="entry name" value="YacG"/>
    <property type="match status" value="1"/>
</dbReference>
<comment type="subunit">
    <text evidence="1">Interacts with GyrB.</text>
</comment>
<organism evidence="3 4">
    <name type="scientific">Sphingomonas populi</name>
    <dbReference type="NCBI Taxonomy" id="2484750"/>
    <lineage>
        <taxon>Bacteria</taxon>
        <taxon>Pseudomonadati</taxon>
        <taxon>Pseudomonadota</taxon>
        <taxon>Alphaproteobacteria</taxon>
        <taxon>Sphingomonadales</taxon>
        <taxon>Sphingomonadaceae</taxon>
        <taxon>Sphingomonas</taxon>
    </lineage>
</organism>
<dbReference type="HAMAP" id="MF_00649">
    <property type="entry name" value="DNA_gyrase_inhibitor_YacG"/>
    <property type="match status" value="1"/>
</dbReference>
<evidence type="ECO:0000313" key="3">
    <source>
        <dbReference type="EMBL" id="RZF60986.1"/>
    </source>
</evidence>
<evidence type="ECO:0000256" key="2">
    <source>
        <dbReference type="SAM" id="MobiDB-lite"/>
    </source>
</evidence>
<comment type="caution">
    <text evidence="3">The sequence shown here is derived from an EMBL/GenBank/DDBJ whole genome shotgun (WGS) entry which is preliminary data.</text>
</comment>
<protein>
    <recommendedName>
        <fullName evidence="1">DNA gyrase inhibitor YacG</fullName>
    </recommendedName>
</protein>
<dbReference type="AlphaFoldDB" id="A0A4Q6XWX8"/>
<dbReference type="InterPro" id="IPR013088">
    <property type="entry name" value="Znf_NHR/GATA"/>
</dbReference>
<sequence length="67" mass="7395">MARTKPCPLCGNAPSPEYKPFCSRGCRDRDMLKWLGEGYTIPVEANEDTDNRDAAYNGGLDSAEKPD</sequence>
<dbReference type="InterPro" id="IPR005584">
    <property type="entry name" value="DNA_gyrase_inhibitor_YacG"/>
</dbReference>
<feature type="binding site" evidence="1">
    <location>
        <position position="10"/>
    </location>
    <ligand>
        <name>Zn(2+)</name>
        <dbReference type="ChEBI" id="CHEBI:29105"/>
    </ligand>
</feature>
<proteinExistence type="inferred from homology"/>
<comment type="function">
    <text evidence="1">Inhibits all the catalytic activities of DNA gyrase by preventing its interaction with DNA. Acts by binding directly to the C-terminal domain of GyrB, which probably disrupts DNA binding by the gyrase.</text>
</comment>
<dbReference type="Proteomes" id="UP000292085">
    <property type="component" value="Unassembled WGS sequence"/>
</dbReference>
<reference evidence="3 4" key="1">
    <citation type="submission" date="2019-02" db="EMBL/GenBank/DDBJ databases">
        <authorList>
            <person name="Li Y."/>
        </authorList>
    </citation>
    <scope>NUCLEOTIDE SEQUENCE [LARGE SCALE GENOMIC DNA]</scope>
    <source>
        <strain evidence="3 4">3-7</strain>
    </source>
</reference>
<evidence type="ECO:0000256" key="1">
    <source>
        <dbReference type="HAMAP-Rule" id="MF_00649"/>
    </source>
</evidence>
<keyword evidence="4" id="KW-1185">Reference proteome</keyword>
<feature type="binding site" evidence="1">
    <location>
        <position position="22"/>
    </location>
    <ligand>
        <name>Zn(2+)</name>
        <dbReference type="ChEBI" id="CHEBI:29105"/>
    </ligand>
</feature>
<dbReference type="Gene3D" id="3.30.50.10">
    <property type="entry name" value="Erythroid Transcription Factor GATA-1, subunit A"/>
    <property type="match status" value="1"/>
</dbReference>
<dbReference type="GO" id="GO:0006355">
    <property type="term" value="P:regulation of DNA-templated transcription"/>
    <property type="evidence" value="ECO:0007669"/>
    <property type="project" value="InterPro"/>
</dbReference>
<keyword evidence="1" id="KW-0862">Zinc</keyword>
<dbReference type="EMBL" id="SGIS01000042">
    <property type="protein sequence ID" value="RZF60986.1"/>
    <property type="molecule type" value="Genomic_DNA"/>
</dbReference>
<dbReference type="GO" id="GO:0008657">
    <property type="term" value="F:DNA topoisomerase type II (double strand cut, ATP-hydrolyzing) inhibitor activity"/>
    <property type="evidence" value="ECO:0007669"/>
    <property type="project" value="UniProtKB-UniRule"/>
</dbReference>
<feature type="binding site" evidence="1">
    <location>
        <position position="7"/>
    </location>
    <ligand>
        <name>Zn(2+)</name>
        <dbReference type="ChEBI" id="CHEBI:29105"/>
    </ligand>
</feature>